<dbReference type="EC" id="3.4.22.-" evidence="11"/>
<dbReference type="GO" id="GO:0000045">
    <property type="term" value="P:autophagosome assembly"/>
    <property type="evidence" value="ECO:0000318"/>
    <property type="project" value="GO_Central"/>
</dbReference>
<dbReference type="STRING" id="5722.A2DXA2"/>
<dbReference type="GO" id="GO:0004197">
    <property type="term" value="F:cysteine-type endopeptidase activity"/>
    <property type="evidence" value="ECO:0000318"/>
    <property type="project" value="GO_Central"/>
</dbReference>
<reference evidence="13" key="2">
    <citation type="journal article" date="2007" name="Science">
        <title>Draft genome sequence of the sexually transmitted pathogen Trichomonas vaginalis.</title>
        <authorList>
            <person name="Carlton J.M."/>
            <person name="Hirt R.P."/>
            <person name="Silva J.C."/>
            <person name="Delcher A.L."/>
            <person name="Schatz M."/>
            <person name="Zhao Q."/>
            <person name="Wortman J.R."/>
            <person name="Bidwell S.L."/>
            <person name="Alsmark U.C.M."/>
            <person name="Besteiro S."/>
            <person name="Sicheritz-Ponten T."/>
            <person name="Noel C.J."/>
            <person name="Dacks J.B."/>
            <person name="Foster P.G."/>
            <person name="Simillion C."/>
            <person name="Van de Peer Y."/>
            <person name="Miranda-Saavedra D."/>
            <person name="Barton G.J."/>
            <person name="Westrop G.D."/>
            <person name="Mueller S."/>
            <person name="Dessi D."/>
            <person name="Fiori P.L."/>
            <person name="Ren Q."/>
            <person name="Paulsen I."/>
            <person name="Zhang H."/>
            <person name="Bastida-Corcuera F.D."/>
            <person name="Simoes-Barbosa A."/>
            <person name="Brown M.T."/>
            <person name="Hayes R.D."/>
            <person name="Mukherjee M."/>
            <person name="Okumura C.Y."/>
            <person name="Schneider R."/>
            <person name="Smith A.J."/>
            <person name="Vanacova S."/>
            <person name="Villalvazo M."/>
            <person name="Haas B.J."/>
            <person name="Pertea M."/>
            <person name="Feldblyum T.V."/>
            <person name="Utterback T.R."/>
            <person name="Shu C.L."/>
            <person name="Osoegawa K."/>
            <person name="de Jong P.J."/>
            <person name="Hrdy I."/>
            <person name="Horvathova L."/>
            <person name="Zubacova Z."/>
            <person name="Dolezal P."/>
            <person name="Malik S.B."/>
            <person name="Logsdon J.M. Jr."/>
            <person name="Henze K."/>
            <person name="Gupta A."/>
            <person name="Wang C.C."/>
            <person name="Dunne R.L."/>
            <person name="Upcroft J.A."/>
            <person name="Upcroft P."/>
            <person name="White O."/>
            <person name="Salzberg S.L."/>
            <person name="Tang P."/>
            <person name="Chiu C.-H."/>
            <person name="Lee Y.-S."/>
            <person name="Embley T.M."/>
            <person name="Coombs G.H."/>
            <person name="Mottram J.C."/>
            <person name="Tachezy J."/>
            <person name="Fraser-Liggett C.M."/>
            <person name="Johnson P.J."/>
        </authorList>
    </citation>
    <scope>NUCLEOTIDE SEQUENCE [LARGE SCALE GENOMIC DNA]</scope>
    <source>
        <strain evidence="13">G3</strain>
    </source>
</reference>
<evidence type="ECO:0000256" key="1">
    <source>
        <dbReference type="ARBA" id="ARBA00004496"/>
    </source>
</evidence>
<dbReference type="RefSeq" id="XP_001327207.1">
    <property type="nucleotide sequence ID" value="XM_001327172.1"/>
</dbReference>
<dbReference type="InParanoid" id="A2DXA2"/>
<dbReference type="GO" id="GO:0019786">
    <property type="term" value="F:protein-phosphatidylethanolamide deconjugating activity"/>
    <property type="evidence" value="ECO:0000318"/>
    <property type="project" value="GO_Central"/>
</dbReference>
<evidence type="ECO:0000256" key="9">
    <source>
        <dbReference type="ARBA" id="ARBA00023006"/>
    </source>
</evidence>
<dbReference type="AlphaFoldDB" id="A2DXA2"/>
<evidence type="ECO:0000256" key="5">
    <source>
        <dbReference type="ARBA" id="ARBA00022670"/>
    </source>
</evidence>
<dbReference type="GO" id="GO:0034727">
    <property type="term" value="P:piecemeal microautophagy of the nucleus"/>
    <property type="evidence" value="ECO:0000318"/>
    <property type="project" value="GO_Central"/>
</dbReference>
<evidence type="ECO:0000259" key="12">
    <source>
        <dbReference type="Pfam" id="PF03416"/>
    </source>
</evidence>
<name>A2DXA2_TRIV3</name>
<dbReference type="GO" id="GO:0000423">
    <property type="term" value="P:mitophagy"/>
    <property type="evidence" value="ECO:0000318"/>
    <property type="project" value="GO_Central"/>
</dbReference>
<organism evidence="13 14">
    <name type="scientific">Trichomonas vaginalis (strain ATCC PRA-98 / G3)</name>
    <dbReference type="NCBI Taxonomy" id="412133"/>
    <lineage>
        <taxon>Eukaryota</taxon>
        <taxon>Metamonada</taxon>
        <taxon>Parabasalia</taxon>
        <taxon>Trichomonadida</taxon>
        <taxon>Trichomonadidae</taxon>
        <taxon>Trichomonas</taxon>
    </lineage>
</organism>
<keyword evidence="6 11" id="KW-0378">Hydrolase</keyword>
<reference evidence="13" key="1">
    <citation type="submission" date="2006-10" db="EMBL/GenBank/DDBJ databases">
        <authorList>
            <person name="Amadeo P."/>
            <person name="Zhao Q."/>
            <person name="Wortman J."/>
            <person name="Fraser-Liggett C."/>
            <person name="Carlton J."/>
        </authorList>
    </citation>
    <scope>NUCLEOTIDE SEQUENCE</scope>
    <source>
        <strain evidence="13">G3</strain>
    </source>
</reference>
<dbReference type="SUPFAM" id="SSF54001">
    <property type="entry name" value="Cysteine proteinases"/>
    <property type="match status" value="1"/>
</dbReference>
<sequence length="296" mass="33464">MLKKISEACGLSSVPLTKGDIKKYENIPRFTYRCNFQAIQPGNITSDSGWGCCYRSAQGLIASYFLNYAPVDAEYFFTVFNEIPMFSLFEDRVEMPFSIQNLVYRSELFGVKPGTWAKPSQLAATIESIFKDLKLSVLISKDSNIIPEDVKTMRAPFLLLIPILLGMKDVEQKFIPFIKYTFQRPEFLGAVSGSSDFSYFLVGLSEDQNVVYFDPHVTKQAVASSFDHSEFFEVPPRGIKMKSLNPSFLLGFFCSSTENAISLIEDITKLKDSPITFSEIRKDLVDQVLDIDDIDL</sequence>
<keyword evidence="3" id="KW-0813">Transport</keyword>
<dbReference type="GO" id="GO:0005737">
    <property type="term" value="C:cytoplasm"/>
    <property type="evidence" value="ECO:0000318"/>
    <property type="project" value="GO_Central"/>
</dbReference>
<dbReference type="GO" id="GO:0035973">
    <property type="term" value="P:aggrephagy"/>
    <property type="evidence" value="ECO:0000318"/>
    <property type="project" value="GO_Central"/>
</dbReference>
<dbReference type="OrthoDB" id="2960936at2759"/>
<accession>A2DXA2</accession>
<comment type="subcellular location">
    <subcellularLocation>
        <location evidence="1 11">Cytoplasm</location>
    </subcellularLocation>
</comment>
<dbReference type="Pfam" id="PF03416">
    <property type="entry name" value="Peptidase_C54"/>
    <property type="match status" value="1"/>
</dbReference>
<dbReference type="InterPro" id="IPR005078">
    <property type="entry name" value="Peptidase_C54"/>
</dbReference>
<dbReference type="InterPro" id="IPR038765">
    <property type="entry name" value="Papain-like_cys_pep_sf"/>
</dbReference>
<evidence type="ECO:0000256" key="4">
    <source>
        <dbReference type="ARBA" id="ARBA00022490"/>
    </source>
</evidence>
<evidence type="ECO:0000256" key="2">
    <source>
        <dbReference type="ARBA" id="ARBA00010958"/>
    </source>
</evidence>
<dbReference type="VEuPathDB" id="TrichDB:TVAG_397150"/>
<feature type="domain" description="Peptidase C54 catalytic" evidence="12">
    <location>
        <begin position="23"/>
        <end position="260"/>
    </location>
</feature>
<keyword evidence="9 11" id="KW-0072">Autophagy</keyword>
<evidence type="ECO:0000313" key="13">
    <source>
        <dbReference type="EMBL" id="EAY14984.1"/>
    </source>
</evidence>
<keyword evidence="7" id="KW-0788">Thiol protease</keyword>
<evidence type="ECO:0000256" key="3">
    <source>
        <dbReference type="ARBA" id="ARBA00022448"/>
    </source>
</evidence>
<gene>
    <name evidence="13" type="ORF">TVAG_397150</name>
</gene>
<dbReference type="SMR" id="A2DXA2"/>
<dbReference type="GO" id="GO:0016485">
    <property type="term" value="P:protein processing"/>
    <property type="evidence" value="ECO:0000318"/>
    <property type="project" value="GO_Central"/>
</dbReference>
<evidence type="ECO:0000313" key="14">
    <source>
        <dbReference type="Proteomes" id="UP000001542"/>
    </source>
</evidence>
<dbReference type="InterPro" id="IPR046792">
    <property type="entry name" value="Peptidase_C54_cat"/>
</dbReference>
<dbReference type="FunCoup" id="A2DXA2">
    <property type="interactions" value="123"/>
</dbReference>
<keyword evidence="8 11" id="KW-0653">Protein transport</keyword>
<keyword evidence="4 11" id="KW-0963">Cytoplasm</keyword>
<comment type="similarity">
    <text evidence="2 11">Belongs to the peptidase C54 family.</text>
</comment>
<dbReference type="Proteomes" id="UP000001542">
    <property type="component" value="Unassembled WGS sequence"/>
</dbReference>
<keyword evidence="14" id="KW-1185">Reference proteome</keyword>
<dbReference type="OMA" id="ANIQFEG"/>
<comment type="function">
    <text evidence="11">Cysteine protease that plays a key role in autophagy by mediating both proteolytic activation and delipidation of ATG8 family proteins.</text>
</comment>
<proteinExistence type="inferred from homology"/>
<dbReference type="VEuPathDB" id="TrichDB:TVAGG3_0673040"/>
<protein>
    <recommendedName>
        <fullName evidence="11">Cysteine protease</fullName>
        <ecNumber evidence="11">3.4.22.-</ecNumber>
    </recommendedName>
</protein>
<dbReference type="GO" id="GO:0015031">
    <property type="term" value="P:protein transport"/>
    <property type="evidence" value="ECO:0007669"/>
    <property type="project" value="UniProtKB-KW"/>
</dbReference>
<evidence type="ECO:0000256" key="6">
    <source>
        <dbReference type="ARBA" id="ARBA00022801"/>
    </source>
</evidence>
<dbReference type="KEGG" id="tva:4772984"/>
<evidence type="ECO:0000256" key="7">
    <source>
        <dbReference type="ARBA" id="ARBA00022807"/>
    </source>
</evidence>
<dbReference type="eggNOG" id="KOG2674">
    <property type="taxonomic scope" value="Eukaryota"/>
</dbReference>
<keyword evidence="5 11" id="KW-0645">Protease</keyword>
<evidence type="ECO:0000256" key="8">
    <source>
        <dbReference type="ARBA" id="ARBA00022927"/>
    </source>
</evidence>
<dbReference type="EMBL" id="DS113262">
    <property type="protein sequence ID" value="EAY14984.1"/>
    <property type="molecule type" value="Genomic_DNA"/>
</dbReference>
<comment type="catalytic activity">
    <reaction evidence="10">
        <text>[protein]-C-terminal L-amino acid-glycyl-phosphatidylethanolamide + H2O = [protein]-C-terminal L-amino acid-glycine + a 1,2-diacyl-sn-glycero-3-phosphoethanolamine</text>
        <dbReference type="Rhea" id="RHEA:67548"/>
        <dbReference type="Rhea" id="RHEA-COMP:17323"/>
        <dbReference type="Rhea" id="RHEA-COMP:17324"/>
        <dbReference type="ChEBI" id="CHEBI:15377"/>
        <dbReference type="ChEBI" id="CHEBI:64612"/>
        <dbReference type="ChEBI" id="CHEBI:172940"/>
        <dbReference type="ChEBI" id="CHEBI:172941"/>
    </reaction>
    <physiologicalReaction direction="left-to-right" evidence="10">
        <dbReference type="Rhea" id="RHEA:67549"/>
    </physiologicalReaction>
</comment>
<dbReference type="PANTHER" id="PTHR22624">
    <property type="entry name" value="CYSTEINE PROTEASE ATG4"/>
    <property type="match status" value="1"/>
</dbReference>
<evidence type="ECO:0000256" key="11">
    <source>
        <dbReference type="RuleBase" id="RU363115"/>
    </source>
</evidence>
<evidence type="ECO:0000256" key="10">
    <source>
        <dbReference type="ARBA" id="ARBA00029362"/>
    </source>
</evidence>
<dbReference type="PANTHER" id="PTHR22624:SF49">
    <property type="entry name" value="CYSTEINE PROTEASE"/>
    <property type="match status" value="1"/>
</dbReference>